<dbReference type="AlphaFoldDB" id="A0A2G5VMP4"/>
<reference evidence="2" key="1">
    <citation type="submission" date="2017-10" db="EMBL/GenBank/DDBJ databases">
        <title>Rapid genome shrinkage in a self-fertile nematode reveals novel sperm competition proteins.</title>
        <authorList>
            <person name="Yin D."/>
            <person name="Schwarz E.M."/>
            <person name="Thomas C.G."/>
            <person name="Felde R.L."/>
            <person name="Korf I.F."/>
            <person name="Cutter A.D."/>
            <person name="Schartner C.M."/>
            <person name="Ralston E.J."/>
            <person name="Meyer B.J."/>
            <person name="Haag E.S."/>
        </authorList>
    </citation>
    <scope>NUCLEOTIDE SEQUENCE [LARGE SCALE GENOMIC DNA]</scope>
    <source>
        <strain evidence="2">JU1422</strain>
    </source>
</reference>
<evidence type="ECO:0000313" key="2">
    <source>
        <dbReference type="Proteomes" id="UP000230233"/>
    </source>
</evidence>
<gene>
    <name evidence="1" type="primary">Cnig_chr_I.g291</name>
    <name evidence="1" type="ORF">B9Z55_000291</name>
</gene>
<proteinExistence type="predicted"/>
<keyword evidence="2" id="KW-1185">Reference proteome</keyword>
<dbReference type="EMBL" id="PDUG01000001">
    <property type="protein sequence ID" value="PIC53053.1"/>
    <property type="molecule type" value="Genomic_DNA"/>
</dbReference>
<dbReference type="Proteomes" id="UP000230233">
    <property type="component" value="Chromosome I"/>
</dbReference>
<evidence type="ECO:0000313" key="1">
    <source>
        <dbReference type="EMBL" id="PIC53053.1"/>
    </source>
</evidence>
<protein>
    <submittedName>
        <fullName evidence="1">Uncharacterized protein</fullName>
    </submittedName>
</protein>
<accession>A0A2G5VMP4</accession>
<sequence>MQAAQPDLNGVARLLYVELPEKYNNAQRAIIRKAVHARIARLQWVTGHNMRMAYLYFKREDNNTHAALTRGIQEQISSIPTILRAHGIAFQFNHEDVQCEVHVLTP</sequence>
<comment type="caution">
    <text evidence="1">The sequence shown here is derived from an EMBL/GenBank/DDBJ whole genome shotgun (WGS) entry which is preliminary data.</text>
</comment>
<name>A0A2G5VMP4_9PELO</name>
<organism evidence="1 2">
    <name type="scientific">Caenorhabditis nigoni</name>
    <dbReference type="NCBI Taxonomy" id="1611254"/>
    <lineage>
        <taxon>Eukaryota</taxon>
        <taxon>Metazoa</taxon>
        <taxon>Ecdysozoa</taxon>
        <taxon>Nematoda</taxon>
        <taxon>Chromadorea</taxon>
        <taxon>Rhabditida</taxon>
        <taxon>Rhabditina</taxon>
        <taxon>Rhabditomorpha</taxon>
        <taxon>Rhabditoidea</taxon>
        <taxon>Rhabditidae</taxon>
        <taxon>Peloderinae</taxon>
        <taxon>Caenorhabditis</taxon>
    </lineage>
</organism>